<name>A0A2V4HGS6_9PSED</name>
<dbReference type="AlphaFoldDB" id="A0A2V4HGS6"/>
<dbReference type="Gene3D" id="3.30.870.10">
    <property type="entry name" value="Endonuclease Chain A"/>
    <property type="match status" value="1"/>
</dbReference>
<sequence length="197" mass="22578">MEWLYKLLPRWTVLFDTIYLMVPFVGHLYMKPEQIVGVWEALISRVDPKKVRLVTKKDQINIFKKAYHEHYQVDYSQLEKLKLSSELVNGTVTNSKFHAKVYAASSSFGCEVYSGSANLLIGPSKEVMHFSEIGLSDFEECFLKPLGVSAVVPDQAQVKYSFLLDVENNFSALHPRSTIYSKNYYDLIMHDALPSNI</sequence>
<dbReference type="EMBL" id="QJRO01000021">
    <property type="protein sequence ID" value="PYB76099.1"/>
    <property type="molecule type" value="Genomic_DNA"/>
</dbReference>
<protein>
    <submittedName>
        <fullName evidence="1">Uncharacterized protein</fullName>
    </submittedName>
</protein>
<accession>A0A2V4HGS6</accession>
<evidence type="ECO:0000313" key="1">
    <source>
        <dbReference type="EMBL" id="PYB76099.1"/>
    </source>
</evidence>
<comment type="caution">
    <text evidence="1">The sequence shown here is derived from an EMBL/GenBank/DDBJ whole genome shotgun (WGS) entry which is preliminary data.</text>
</comment>
<gene>
    <name evidence="1" type="ORF">DMX07_22120</name>
</gene>
<evidence type="ECO:0000313" key="2">
    <source>
        <dbReference type="Proteomes" id="UP000247620"/>
    </source>
</evidence>
<organism evidence="1 2">
    <name type="scientific">Pseudomonas soli</name>
    <dbReference type="NCBI Taxonomy" id="1306993"/>
    <lineage>
        <taxon>Bacteria</taxon>
        <taxon>Pseudomonadati</taxon>
        <taxon>Pseudomonadota</taxon>
        <taxon>Gammaproteobacteria</taxon>
        <taxon>Pseudomonadales</taxon>
        <taxon>Pseudomonadaceae</taxon>
        <taxon>Pseudomonas</taxon>
    </lineage>
</organism>
<reference evidence="1 2" key="1">
    <citation type="submission" date="2018-06" db="EMBL/GenBank/DDBJ databases">
        <title>Pseudomonas diversity within urban Lake Michigan freshwaters.</title>
        <authorList>
            <person name="Batrich M."/>
            <person name="Hatzopoulos T."/>
            <person name="Putonti C."/>
        </authorList>
    </citation>
    <scope>NUCLEOTIDE SEQUENCE [LARGE SCALE GENOMIC DNA]</scope>
    <source>
        <strain evidence="1 2">LBp-160603</strain>
    </source>
</reference>
<proteinExistence type="predicted"/>
<dbReference type="Proteomes" id="UP000247620">
    <property type="component" value="Unassembled WGS sequence"/>
</dbReference>